<sequence length="127" mass="13911">MVAKYHSGLQKQVLESYRKLLKASIRSLGISKQSMAATVTSERSVDIALTLSNSFSESQQKSLVKKLNAYGAIRIEFRNNVTRLAPSAHAAIEHLIRKANKSLDLLASPGFDGVSGPRLPTGRRFLT</sequence>
<organism evidence="1 2">
    <name type="scientific">Physocladia obscura</name>
    <dbReference type="NCBI Taxonomy" id="109957"/>
    <lineage>
        <taxon>Eukaryota</taxon>
        <taxon>Fungi</taxon>
        <taxon>Fungi incertae sedis</taxon>
        <taxon>Chytridiomycota</taxon>
        <taxon>Chytridiomycota incertae sedis</taxon>
        <taxon>Chytridiomycetes</taxon>
        <taxon>Chytridiales</taxon>
        <taxon>Chytriomycetaceae</taxon>
        <taxon>Physocladia</taxon>
    </lineage>
</organism>
<gene>
    <name evidence="1" type="ORF">HK100_004874</name>
</gene>
<dbReference type="AlphaFoldDB" id="A0AAD5SSE2"/>
<dbReference type="Proteomes" id="UP001211907">
    <property type="component" value="Unassembled WGS sequence"/>
</dbReference>
<keyword evidence="2" id="KW-1185">Reference proteome</keyword>
<protein>
    <submittedName>
        <fullName evidence="1">Uncharacterized protein</fullName>
    </submittedName>
</protein>
<evidence type="ECO:0000313" key="1">
    <source>
        <dbReference type="EMBL" id="KAJ3099519.1"/>
    </source>
</evidence>
<proteinExistence type="predicted"/>
<accession>A0AAD5SSE2</accession>
<dbReference type="EMBL" id="JADGJH010002343">
    <property type="protein sequence ID" value="KAJ3099519.1"/>
    <property type="molecule type" value="Genomic_DNA"/>
</dbReference>
<evidence type="ECO:0000313" key="2">
    <source>
        <dbReference type="Proteomes" id="UP001211907"/>
    </source>
</evidence>
<reference evidence="1" key="1">
    <citation type="submission" date="2020-05" db="EMBL/GenBank/DDBJ databases">
        <title>Phylogenomic resolution of chytrid fungi.</title>
        <authorList>
            <person name="Stajich J.E."/>
            <person name="Amses K."/>
            <person name="Simmons R."/>
            <person name="Seto K."/>
            <person name="Myers J."/>
            <person name="Bonds A."/>
            <person name="Quandt C.A."/>
            <person name="Barry K."/>
            <person name="Liu P."/>
            <person name="Grigoriev I."/>
            <person name="Longcore J.E."/>
            <person name="James T.Y."/>
        </authorList>
    </citation>
    <scope>NUCLEOTIDE SEQUENCE</scope>
    <source>
        <strain evidence="1">JEL0513</strain>
    </source>
</reference>
<name>A0AAD5SSE2_9FUNG</name>
<comment type="caution">
    <text evidence="1">The sequence shown here is derived from an EMBL/GenBank/DDBJ whole genome shotgun (WGS) entry which is preliminary data.</text>
</comment>